<dbReference type="GO" id="GO:0030687">
    <property type="term" value="C:preribosome, large subunit precursor"/>
    <property type="evidence" value="ECO:0007669"/>
    <property type="project" value="UniProtKB-UniRule"/>
</dbReference>
<dbReference type="GO" id="GO:0005654">
    <property type="term" value="C:nucleoplasm"/>
    <property type="evidence" value="ECO:0007669"/>
    <property type="project" value="UniProtKB-SubCell"/>
</dbReference>
<dbReference type="GO" id="GO:0043021">
    <property type="term" value="F:ribonucleoprotein complex binding"/>
    <property type="evidence" value="ECO:0007669"/>
    <property type="project" value="UniProtKB-UniRule"/>
</dbReference>
<dbReference type="GO" id="GO:0070545">
    <property type="term" value="C:PeBoW complex"/>
    <property type="evidence" value="ECO:0007669"/>
    <property type="project" value="TreeGrafter"/>
</dbReference>
<dbReference type="HAMAP" id="MF_03028">
    <property type="entry name" value="Pescadillo"/>
    <property type="match status" value="1"/>
</dbReference>
<dbReference type="InterPro" id="IPR001357">
    <property type="entry name" value="BRCT_dom"/>
</dbReference>
<dbReference type="PANTHER" id="PTHR12221:SF6">
    <property type="entry name" value="PESCADILLO HOMOLOG"/>
    <property type="match status" value="1"/>
</dbReference>
<feature type="compositionally biased region" description="Basic residues" evidence="5">
    <location>
        <begin position="512"/>
        <end position="521"/>
    </location>
</feature>
<organism evidence="7 8">
    <name type="scientific">Meloidogyne hapla</name>
    <name type="common">Root-knot nematode worm</name>
    <dbReference type="NCBI Taxonomy" id="6305"/>
    <lineage>
        <taxon>Eukaryota</taxon>
        <taxon>Metazoa</taxon>
        <taxon>Ecdysozoa</taxon>
        <taxon>Nematoda</taxon>
        <taxon>Chromadorea</taxon>
        <taxon>Rhabditida</taxon>
        <taxon>Tylenchina</taxon>
        <taxon>Tylenchomorpha</taxon>
        <taxon>Tylenchoidea</taxon>
        <taxon>Meloidogynidae</taxon>
        <taxon>Meloidogyninae</taxon>
        <taxon>Meloidogyne</taxon>
    </lineage>
</organism>
<dbReference type="GO" id="GO:0003723">
    <property type="term" value="F:RNA binding"/>
    <property type="evidence" value="ECO:0007669"/>
    <property type="project" value="TreeGrafter"/>
</dbReference>
<feature type="region of interest" description="Disordered" evidence="5">
    <location>
        <begin position="479"/>
        <end position="551"/>
    </location>
</feature>
<sequence>MWGWGRGLFQDRCWWWTLCSGGGGPCGGGGPATQLVGLYTTGTAATYISRKKALKKLQLSLKDFGRLCILKGIYPREPNHLKKANKGGSTEPKIYYHIRDIKFLAQEPLINKFREYKIFLKKVNHARAKKEDLKVRNLFRRKPAFTYDHIIKERYPTFISALRDLDDALCLCFAFAALTQSRVANSKLINRCRRLTIEFMHYIIESKALKKVFISIKGIYYQAEVMGERITWIVGHERSVGRANELDLTTVAYFVEFYSVLLSFVNFRLYKSIGLFYPPQLQLKQNKAETEVTSTSFAHLDDRVFSLAFPLARIEKTEEELDICQIDTFPTENEKEENAEEEKEDIKEIKEDLGELLRQNEALKTLFSKMRFFINREVPKEPLAFVIRAGGGVVCWEDCYPVGSITNESSELITHQIVDREMKEMIINRIYIQPQWIFDCFNSRRLLPTLMYAPSTTLPPHLSPFIGDSETLNNSLLISNEQQKNKNVDETKVEENGGEEENKDNQKEKKGSLLKKNKKNKQQNENKGMSVQTSKIYKESEQKKINEEGHNLKLREMMIPKKHKRIYEKLKRGTKRRARAEVVLEEKRAKLAKS</sequence>
<evidence type="ECO:0000256" key="1">
    <source>
        <dbReference type="ARBA" id="ARBA00022517"/>
    </source>
</evidence>
<dbReference type="InterPro" id="IPR010613">
    <property type="entry name" value="PES"/>
</dbReference>
<dbReference type="Pfam" id="PF06732">
    <property type="entry name" value="Pescadillo_N"/>
    <property type="match status" value="1"/>
</dbReference>
<dbReference type="GO" id="GO:0000463">
    <property type="term" value="P:maturation of LSU-rRNA from tricistronic rRNA transcript (SSU-rRNA, 5.8S rRNA, LSU-rRNA)"/>
    <property type="evidence" value="ECO:0007669"/>
    <property type="project" value="UniProtKB-UniRule"/>
</dbReference>
<evidence type="ECO:0000259" key="6">
    <source>
        <dbReference type="PROSITE" id="PS50172"/>
    </source>
</evidence>
<dbReference type="GO" id="GO:0000466">
    <property type="term" value="P:maturation of 5.8S rRNA from tricistronic rRNA transcript (SSU-rRNA, 5.8S rRNA, LSU-rRNA)"/>
    <property type="evidence" value="ECO:0007669"/>
    <property type="project" value="UniProtKB-UniRule"/>
</dbReference>
<feature type="compositionally biased region" description="Basic and acidic residues" evidence="5">
    <location>
        <begin position="536"/>
        <end position="551"/>
    </location>
</feature>
<dbReference type="Pfam" id="PF16589">
    <property type="entry name" value="BRCT_2"/>
    <property type="match status" value="1"/>
</dbReference>
<dbReference type="OMA" id="QKVTWIV"/>
<keyword evidence="7" id="KW-1185">Reference proteome</keyword>
<keyword evidence="3 4" id="KW-0539">Nucleus</keyword>
<dbReference type="PROSITE" id="PS50172">
    <property type="entry name" value="BRCT"/>
    <property type="match status" value="1"/>
</dbReference>
<dbReference type="CDD" id="cd17709">
    <property type="entry name" value="BRCT_pescadillo_like"/>
    <property type="match status" value="1"/>
</dbReference>
<feature type="domain" description="BRCT" evidence="6">
    <location>
        <begin position="362"/>
        <end position="454"/>
    </location>
</feature>
<evidence type="ECO:0000256" key="4">
    <source>
        <dbReference type="HAMAP-Rule" id="MF_03028"/>
    </source>
</evidence>
<evidence type="ECO:0000256" key="5">
    <source>
        <dbReference type="SAM" id="MobiDB-lite"/>
    </source>
</evidence>
<dbReference type="SUPFAM" id="SSF52113">
    <property type="entry name" value="BRCT domain"/>
    <property type="match status" value="1"/>
</dbReference>
<dbReference type="Proteomes" id="UP000095281">
    <property type="component" value="Unplaced"/>
</dbReference>
<dbReference type="FunFam" id="3.40.50.10190:FF:000002">
    <property type="entry name" value="Pescadillo homolog"/>
    <property type="match status" value="1"/>
</dbReference>
<evidence type="ECO:0000256" key="2">
    <source>
        <dbReference type="ARBA" id="ARBA00022552"/>
    </source>
</evidence>
<comment type="similarity">
    <text evidence="4">Belongs to the pescadillo family.</text>
</comment>
<name>A0A1I8B6D6_MELHA</name>
<dbReference type="InterPro" id="IPR036420">
    <property type="entry name" value="BRCT_dom_sf"/>
</dbReference>
<keyword evidence="1 4" id="KW-0690">Ribosome biogenesis</keyword>
<accession>A0A1I8B6D6</accession>
<reference evidence="8" key="1">
    <citation type="submission" date="2016-11" db="UniProtKB">
        <authorList>
            <consortium name="WormBaseParasite"/>
        </authorList>
    </citation>
    <scope>IDENTIFICATION</scope>
</reference>
<keyword evidence="4" id="KW-0175">Coiled coil</keyword>
<proteinExistence type="inferred from homology"/>
<evidence type="ECO:0000313" key="7">
    <source>
        <dbReference type="Proteomes" id="UP000095281"/>
    </source>
</evidence>
<feature type="compositionally biased region" description="Basic and acidic residues" evidence="5">
    <location>
        <begin position="483"/>
        <end position="495"/>
    </location>
</feature>
<dbReference type="WBParaSite" id="MhA1_Contig147.frz3.gene80">
    <property type="protein sequence ID" value="MhA1_Contig147.frz3.gene80"/>
    <property type="gene ID" value="MhA1_Contig147.frz3.gene80"/>
</dbReference>
<keyword evidence="2 4" id="KW-0698">rRNA processing</keyword>
<evidence type="ECO:0000313" key="8">
    <source>
        <dbReference type="WBParaSite" id="MhA1_Contig147.frz3.gene80"/>
    </source>
</evidence>
<comment type="function">
    <text evidence="4">Required for maturation of ribosomal RNAs and formation of the large ribosomal subunit.</text>
</comment>
<feature type="coiled-coil region" evidence="4">
    <location>
        <begin position="332"/>
        <end position="366"/>
    </location>
</feature>
<evidence type="ECO:0000256" key="3">
    <source>
        <dbReference type="ARBA" id="ARBA00023242"/>
    </source>
</evidence>
<protein>
    <recommendedName>
        <fullName evidence="4">Pescadillo homolog</fullName>
    </recommendedName>
</protein>
<dbReference type="PANTHER" id="PTHR12221">
    <property type="entry name" value="PESCADILLO - RELATED"/>
    <property type="match status" value="1"/>
</dbReference>
<dbReference type="AlphaFoldDB" id="A0A1I8B6D6"/>
<dbReference type="Gene3D" id="3.40.50.10190">
    <property type="entry name" value="BRCT domain"/>
    <property type="match status" value="1"/>
</dbReference>
<comment type="subcellular location">
    <subcellularLocation>
        <location evidence="4">Nucleus</location>
        <location evidence="4">Nucleolus</location>
    </subcellularLocation>
    <subcellularLocation>
        <location evidence="4">Nucleus</location>
        <location evidence="4">Nucleoplasm</location>
    </subcellularLocation>
</comment>